<organism evidence="5 6">
    <name type="scientific">Endocarpon pusillum</name>
    <dbReference type="NCBI Taxonomy" id="364733"/>
    <lineage>
        <taxon>Eukaryota</taxon>
        <taxon>Fungi</taxon>
        <taxon>Dikarya</taxon>
        <taxon>Ascomycota</taxon>
        <taxon>Pezizomycotina</taxon>
        <taxon>Eurotiomycetes</taxon>
        <taxon>Chaetothyriomycetidae</taxon>
        <taxon>Verrucariales</taxon>
        <taxon>Verrucariaceae</taxon>
        <taxon>Endocarpon</taxon>
    </lineage>
</organism>
<dbReference type="GO" id="GO:0003676">
    <property type="term" value="F:nucleic acid binding"/>
    <property type="evidence" value="ECO:0007669"/>
    <property type="project" value="InterPro"/>
</dbReference>
<evidence type="ECO:0000313" key="6">
    <source>
        <dbReference type="Proteomes" id="UP000606974"/>
    </source>
</evidence>
<dbReference type="AlphaFoldDB" id="A0A8H7E205"/>
<dbReference type="EMBL" id="JAACFV010000065">
    <property type="protein sequence ID" value="KAF7507639.1"/>
    <property type="molecule type" value="Genomic_DNA"/>
</dbReference>
<dbReference type="InterPro" id="IPR011856">
    <property type="entry name" value="tRNA_endonuc-like_dom_sf"/>
</dbReference>
<feature type="region of interest" description="Disordered" evidence="3">
    <location>
        <begin position="271"/>
        <end position="294"/>
    </location>
</feature>
<dbReference type="Pfam" id="PF09631">
    <property type="entry name" value="Sen15"/>
    <property type="match status" value="1"/>
</dbReference>
<evidence type="ECO:0000313" key="5">
    <source>
        <dbReference type="EMBL" id="KAF7507639.1"/>
    </source>
</evidence>
<dbReference type="InterPro" id="IPR018593">
    <property type="entry name" value="tRNA-endonuc_su_Sen15"/>
</dbReference>
<evidence type="ECO:0000259" key="4">
    <source>
        <dbReference type="Pfam" id="PF09631"/>
    </source>
</evidence>
<feature type="compositionally biased region" description="Low complexity" evidence="3">
    <location>
        <begin position="91"/>
        <end position="111"/>
    </location>
</feature>
<dbReference type="GO" id="GO:0000213">
    <property type="term" value="F:tRNA-intron lyase activity"/>
    <property type="evidence" value="ECO:0007669"/>
    <property type="project" value="TreeGrafter"/>
</dbReference>
<protein>
    <recommendedName>
        <fullName evidence="4">tRNA-splicing endonuclease subunit Sen15 domain-containing protein</fullName>
    </recommendedName>
</protein>
<dbReference type="GO" id="GO:0000379">
    <property type="term" value="P:tRNA-type intron splice site recognition and cleavage"/>
    <property type="evidence" value="ECO:0007669"/>
    <property type="project" value="InterPro"/>
</dbReference>
<feature type="compositionally biased region" description="Polar residues" evidence="3">
    <location>
        <begin position="112"/>
        <end position="122"/>
    </location>
</feature>
<sequence length="331" mass="36461">MSTPPAPPTPSALSALLSTQTLSNHLTPSEALSLEILHNLQHQHSWTSLRLHPQHHNYPNASWSNTSTPSPSLPEAEADSLKPSISHLDLTNPPLTSTSTSSTPPTQPTHTKNPVTSSSSLASGPIESEPRLHPGRAPLTLLSGIPPQPLYTHPDLQLQLLKARIGRDDDDDDDQNAEREWVVPTTLARKWSLSELCEVFDALPERAVQVIGGQRRRTRRRRGRGGRRGVSLWRLLRGAGGRAVSIYLYVYYVYVFGSGRREGERFREVSKEEAARGGEAGGRRGSSTRGEVRHQDAKRVLLAMRAHEGKGGDGTVVYYIVQEGEVKPRQN</sequence>
<feature type="domain" description="tRNA-splicing endonuclease subunit Sen15" evidence="4">
    <location>
        <begin position="152"/>
        <end position="207"/>
    </location>
</feature>
<dbReference type="SUPFAM" id="SSF53032">
    <property type="entry name" value="tRNA-intron endonuclease catalytic domain-like"/>
    <property type="match status" value="1"/>
</dbReference>
<dbReference type="InterPro" id="IPR042777">
    <property type="entry name" value="Sen15_fungi"/>
</dbReference>
<feature type="region of interest" description="Disordered" evidence="3">
    <location>
        <begin position="60"/>
        <end position="148"/>
    </location>
</feature>
<evidence type="ECO:0000256" key="1">
    <source>
        <dbReference type="ARBA" id="ARBA00006091"/>
    </source>
</evidence>
<comment type="similarity">
    <text evidence="1">Belongs to the SEN15 family.</text>
</comment>
<dbReference type="Proteomes" id="UP000606974">
    <property type="component" value="Unassembled WGS sequence"/>
</dbReference>
<reference evidence="5" key="1">
    <citation type="submission" date="2020-02" db="EMBL/GenBank/DDBJ databases">
        <authorList>
            <person name="Palmer J.M."/>
        </authorList>
    </citation>
    <scope>NUCLEOTIDE SEQUENCE</scope>
    <source>
        <strain evidence="5">EPUS1.4</strain>
        <tissue evidence="5">Thallus</tissue>
    </source>
</reference>
<feature type="compositionally biased region" description="Polar residues" evidence="3">
    <location>
        <begin position="60"/>
        <end position="70"/>
    </location>
</feature>
<dbReference type="Gene3D" id="3.40.1350.10">
    <property type="match status" value="1"/>
</dbReference>
<dbReference type="OrthoDB" id="10002170at2759"/>
<comment type="caution">
    <text evidence="5">The sequence shown here is derived from an EMBL/GenBank/DDBJ whole genome shotgun (WGS) entry which is preliminary data.</text>
</comment>
<dbReference type="InterPro" id="IPR036167">
    <property type="entry name" value="tRNA_intron_Endo_cat-like_sf"/>
</dbReference>
<accession>A0A8H7E205</accession>
<keyword evidence="6" id="KW-1185">Reference proteome</keyword>
<gene>
    <name evidence="5" type="ORF">GJ744_010192</name>
</gene>
<dbReference type="PANTHER" id="PTHR28518">
    <property type="entry name" value="TRNA-SPLICING ENDONUCLEASE SUBUNIT SEN15"/>
    <property type="match status" value="1"/>
</dbReference>
<proteinExistence type="inferred from homology"/>
<name>A0A8H7E205_9EURO</name>
<keyword evidence="2" id="KW-0819">tRNA processing</keyword>
<dbReference type="PANTHER" id="PTHR28518:SF1">
    <property type="entry name" value="TRNA-SPLICING ENDONUCLEASE SUBUNIT SEN15"/>
    <property type="match status" value="1"/>
</dbReference>
<evidence type="ECO:0000256" key="2">
    <source>
        <dbReference type="ARBA" id="ARBA00022694"/>
    </source>
</evidence>
<evidence type="ECO:0000256" key="3">
    <source>
        <dbReference type="SAM" id="MobiDB-lite"/>
    </source>
</evidence>
<dbReference type="GO" id="GO:0000214">
    <property type="term" value="C:tRNA-intron endonuclease complex"/>
    <property type="evidence" value="ECO:0007669"/>
    <property type="project" value="InterPro"/>
</dbReference>